<keyword evidence="6" id="KW-1185">Reference proteome</keyword>
<feature type="compositionally biased region" description="Low complexity" evidence="1">
    <location>
        <begin position="1747"/>
        <end position="1784"/>
    </location>
</feature>
<feature type="region of interest" description="Disordered" evidence="1">
    <location>
        <begin position="1665"/>
        <end position="1717"/>
    </location>
</feature>
<feature type="domain" description="AMP-binding enzyme C-terminal" evidence="3">
    <location>
        <begin position="1466"/>
        <end position="1571"/>
    </location>
</feature>
<feature type="region of interest" description="Disordered" evidence="1">
    <location>
        <begin position="1"/>
        <end position="111"/>
    </location>
</feature>
<feature type="compositionally biased region" description="Polar residues" evidence="1">
    <location>
        <begin position="1"/>
        <end position="30"/>
    </location>
</feature>
<feature type="compositionally biased region" description="Polar residues" evidence="1">
    <location>
        <begin position="1384"/>
        <end position="1413"/>
    </location>
</feature>
<dbReference type="Pfam" id="PF24919">
    <property type="entry name" value="Mug62"/>
    <property type="match status" value="1"/>
</dbReference>
<evidence type="ECO:0000259" key="4">
    <source>
        <dbReference type="Pfam" id="PF24919"/>
    </source>
</evidence>
<feature type="region of interest" description="Disordered" evidence="1">
    <location>
        <begin position="388"/>
        <end position="433"/>
    </location>
</feature>
<feature type="compositionally biased region" description="Polar residues" evidence="1">
    <location>
        <begin position="404"/>
        <end position="433"/>
    </location>
</feature>
<dbReference type="Pfam" id="PF00501">
    <property type="entry name" value="AMP-binding"/>
    <property type="match status" value="2"/>
</dbReference>
<feature type="region of interest" description="Disordered" evidence="1">
    <location>
        <begin position="1375"/>
        <end position="1413"/>
    </location>
</feature>
<feature type="compositionally biased region" description="Basic residues" evidence="1">
    <location>
        <begin position="62"/>
        <end position="74"/>
    </location>
</feature>
<dbReference type="EMBL" id="BQFW01000011">
    <property type="protein sequence ID" value="GJJ75949.1"/>
    <property type="molecule type" value="Genomic_DNA"/>
</dbReference>
<dbReference type="GO" id="GO:0005829">
    <property type="term" value="C:cytosol"/>
    <property type="evidence" value="ECO:0007669"/>
    <property type="project" value="TreeGrafter"/>
</dbReference>
<accession>A0A9P3HFS0</accession>
<evidence type="ECO:0000313" key="6">
    <source>
        <dbReference type="Proteomes" id="UP000827284"/>
    </source>
</evidence>
<feature type="domain" description="AMP-dependent synthetase/ligase" evidence="2">
    <location>
        <begin position="960"/>
        <end position="1373"/>
    </location>
</feature>
<gene>
    <name evidence="5" type="ORF">EMPS_08307</name>
</gene>
<sequence>MASLSINTTPRNHVRSTSGEMLSMPSSNSNHLHHHYQIPRGSTSMNNLRDHSHVPHPAHPLPHPHSHPHPHAHPRPGLGGSAPGVPGGPVRPMMDRYGPPPPPQAPVQHGPSYDDLYRRARPKNFQAGPIPPPVANDMPWRPQNNLPNIERPEINVEEMAGKQMLPLEPRSILEQAVDDATMTPMSRFLNMMEVLRFRGLYMSNAKAFSVVDIKGRETASWTWEKLHGRAEKISQTILEKTQLRRGSRVALVYRKSEIMDFLAAFYGCMMAGMTAVPINVIEEFAEMTYILNYTKAELALTTEYNHKALSKDLAMHKGVDWPLGVTWWKTDTLGSWNPKKKDGWPDIELPDLAYIEYSKSPNGELKGVAVSHRTMLSQCHAIKQSLGSNPNRACAVPSSPSPLTPRTNSSSGDPKTPSTPTSAGPSRRSSTTLLEGKKTDVVLSWLEPRQQVGLVLGGLLGVYRGSHTIFVHSGVTDTPGLWAHCAQRYRVNLALGDYEGVRELLRFRPTDGLKREVQSLSCLETFLIDAVMVKPMLDLQFANEFLGDLGVPLPEQVVVPMSSLPEHGGMILSMRDSLVFPRGADVIDFGFEYDLPRGPVPEPGSKRRPQGYSPASNTICHYLLDRGALKANMIQVLATGEEALSRASERGVVLVGAFGYAMPRATLAIVDPETTALCQPNRVGELWIDSPSIAFGFWELPKHSQSIFHALPLIVPVDTMIPEVYDPVPAGFLRTGLLGGLIEGRVVVFGLYEDRIQQEIVDLVHPEIVEFDYHYTADLSNTILDRIVGFTACISFESFINNEHLPVICAETPRSQRVDLVKLADFAKQAMLDYHGLRLYCIAIAPTGSLPRAFKNGKRVLHPVLCRKMFELGRLRLMHIHTSVDDTVFNISFGDDTSGGIWGVEALAVREAALPPHARMVQFSCCDYPKEVLDEKTKINLSQFNSLAEVLVWRTVVNQEEIAFVGVDSRGKDMKGLTFRKFGLKVVAIANYIEKRAGFRTGDKVVLLFPNCVEFAATVYACWLLGLVPIPVQLPEASRLHEDVTLLMGLLNELKVSQIIGNTAAEELMKQKTTLMHVKACLGPRHDEAIPAVFNVSKAPKMNRNLGKDSGYIAPPSIALAKNAPAMVFVHYSTDMRRTLVKVSHSALMAQCRAQKVQCRFKTGRPILSAWKNFAGIGLLYSCALGVYVGGPTVMIQYSDFSTSPHIFFEALERHGIRDALLNYAMLEQATNAPEPVSPATFNFTGVKNFLLNTEGRPRTEVNQAIERRFAQSRLEKTVINTMFGHMINPMVTTRSYMNIEPVRLHISLKSLRRGTVQITTEQEDPTGIWVEDCGIPICGTTVAIVNPETREICLSREIGEIWVSSEANVQSYQGAAREHGGRSLSNASPLSVEASNLPNGAEKSTTEPVSPSDFNSRYNVTIAGGDARINYVRTGEIGFLWNYSKDTFNGGKPTSLLFVLGSIGETFEVNGLMHFPKDIETTVERAHPNVAPNGSIVFQADQAVVVVVQVRQPDFTVVNLTLSVMHQVLEKHQFMPDVIAVVSEGVLTKNRFGEKQRGKMLSLFMSAKMPLLYIHYPRGKLPQSVPEQMQPSGPMTPVMGRLGTNGSGHGMSQGSGTSSNISQGDKPSSIRSNRSTTSMASMRSVKSFIGTMFNNLKGGPGGVGPGAGFSHSSPGKHGNGGTYPTGYSHHAHGSTSSIGGTYPGNSRPGSGSSVGLATSSLAGPSVSNLSYTSVSLNGSNVSAEYNATSSGSNNNNNSNSNRTASVSASADSSSPSSATTLTTGQLSGNSSGSTLMPSAVPLVSSPTASSRSSPVLDRASATSTSTASNQDQPPAKFVIRAPGTPGASSPTSAVVSGGIVSQGSNGSGAAPVVVVNVDNVPFSETMDGFP</sequence>
<dbReference type="InterPro" id="IPR025110">
    <property type="entry name" value="AMP-bd_C"/>
</dbReference>
<organism evidence="5 6">
    <name type="scientific">Entomortierella parvispora</name>
    <dbReference type="NCBI Taxonomy" id="205924"/>
    <lineage>
        <taxon>Eukaryota</taxon>
        <taxon>Fungi</taxon>
        <taxon>Fungi incertae sedis</taxon>
        <taxon>Mucoromycota</taxon>
        <taxon>Mortierellomycotina</taxon>
        <taxon>Mortierellomycetes</taxon>
        <taxon>Mortierellales</taxon>
        <taxon>Mortierellaceae</taxon>
        <taxon>Entomortierella</taxon>
    </lineage>
</organism>
<protein>
    <recommendedName>
        <fullName evidence="7">DMAP1-binding domain-containing protein</fullName>
    </recommendedName>
</protein>
<feature type="compositionally biased region" description="Gly residues" evidence="1">
    <location>
        <begin position="1604"/>
        <end position="1614"/>
    </location>
</feature>
<name>A0A9P3HFS0_9FUNG</name>
<dbReference type="InterPro" id="IPR056881">
    <property type="entry name" value="Mug62_dom"/>
</dbReference>
<evidence type="ECO:0000256" key="1">
    <source>
        <dbReference type="SAM" id="MobiDB-lite"/>
    </source>
</evidence>
<feature type="region of interest" description="Disordered" evidence="1">
    <location>
        <begin position="1584"/>
        <end position="1641"/>
    </location>
</feature>
<evidence type="ECO:0000259" key="3">
    <source>
        <dbReference type="Pfam" id="PF23024"/>
    </source>
</evidence>
<dbReference type="Gene3D" id="3.30.300.30">
    <property type="match status" value="2"/>
</dbReference>
<dbReference type="OrthoDB" id="69964at2759"/>
<feature type="domain" description="Meiotically up-regulated gene 62 protein-like alpha-beta" evidence="4">
    <location>
        <begin position="752"/>
        <end position="891"/>
    </location>
</feature>
<dbReference type="InterPro" id="IPR045851">
    <property type="entry name" value="AMP-bd_C_sf"/>
</dbReference>
<reference evidence="5" key="2">
    <citation type="journal article" date="2022" name="Microbiol. Resour. Announc.">
        <title>Whole-Genome Sequence of Entomortierella parvispora E1425, a Mucoromycotan Fungus Associated with Burkholderiaceae-Related Endosymbiotic Bacteria.</title>
        <authorList>
            <person name="Herlambang A."/>
            <person name="Guo Y."/>
            <person name="Takashima Y."/>
            <person name="Narisawa K."/>
            <person name="Ohta H."/>
            <person name="Nishizawa T."/>
        </authorList>
    </citation>
    <scope>NUCLEOTIDE SEQUENCE</scope>
    <source>
        <strain evidence="5">E1425</strain>
    </source>
</reference>
<feature type="compositionally biased region" description="Low complexity" evidence="1">
    <location>
        <begin position="1805"/>
        <end position="1829"/>
    </location>
</feature>
<reference evidence="5" key="1">
    <citation type="submission" date="2021-11" db="EMBL/GenBank/DDBJ databases">
        <authorList>
            <person name="Herlambang A."/>
            <person name="Guo Y."/>
            <person name="Takashima Y."/>
            <person name="Nishizawa T."/>
        </authorList>
    </citation>
    <scope>NUCLEOTIDE SEQUENCE</scope>
    <source>
        <strain evidence="5">E1425</strain>
    </source>
</reference>
<evidence type="ECO:0008006" key="7">
    <source>
        <dbReference type="Google" id="ProtNLM"/>
    </source>
</evidence>
<dbReference type="Proteomes" id="UP000827284">
    <property type="component" value="Unassembled WGS sequence"/>
</dbReference>
<proteinExistence type="predicted"/>
<evidence type="ECO:0000259" key="2">
    <source>
        <dbReference type="Pfam" id="PF00501"/>
    </source>
</evidence>
<comment type="caution">
    <text evidence="5">The sequence shown here is derived from an EMBL/GenBank/DDBJ whole genome shotgun (WGS) entry which is preliminary data.</text>
</comment>
<dbReference type="InterPro" id="IPR042099">
    <property type="entry name" value="ANL_N_sf"/>
</dbReference>
<feature type="domain" description="AMP-dependent synthetase/ligase" evidence="2">
    <location>
        <begin position="212"/>
        <end position="384"/>
    </location>
</feature>
<feature type="region of interest" description="Disordered" evidence="1">
    <location>
        <begin position="1746"/>
        <end position="1855"/>
    </location>
</feature>
<dbReference type="Pfam" id="PF23024">
    <property type="entry name" value="AMP-dom_DIP2-like"/>
    <property type="match status" value="1"/>
</dbReference>
<dbReference type="PANTHER" id="PTHR22754">
    <property type="entry name" value="DISCO-INTERACTING PROTEIN 2 DIP2 -RELATED"/>
    <property type="match status" value="1"/>
</dbReference>
<feature type="compositionally biased region" description="Polar residues" evidence="1">
    <location>
        <begin position="1694"/>
        <end position="1717"/>
    </location>
</feature>
<dbReference type="SUPFAM" id="SSF56801">
    <property type="entry name" value="Acetyl-CoA synthetase-like"/>
    <property type="match status" value="2"/>
</dbReference>
<feature type="compositionally biased region" description="Polar residues" evidence="1">
    <location>
        <begin position="1615"/>
        <end position="1641"/>
    </location>
</feature>
<dbReference type="InterPro" id="IPR000873">
    <property type="entry name" value="AMP-dep_synth/lig_dom"/>
</dbReference>
<feature type="compositionally biased region" description="Gly residues" evidence="1">
    <location>
        <begin position="77"/>
        <end position="87"/>
    </location>
</feature>
<evidence type="ECO:0000313" key="5">
    <source>
        <dbReference type="EMBL" id="GJJ75949.1"/>
    </source>
</evidence>
<dbReference type="Gene3D" id="3.40.50.12780">
    <property type="entry name" value="N-terminal domain of ligase-like"/>
    <property type="match status" value="3"/>
</dbReference>
<feature type="compositionally biased region" description="Polar residues" evidence="1">
    <location>
        <begin position="1785"/>
        <end position="1797"/>
    </location>
</feature>
<dbReference type="PANTHER" id="PTHR22754:SF32">
    <property type="entry name" value="DISCO-INTERACTING PROTEIN 2"/>
    <property type="match status" value="1"/>
</dbReference>